<evidence type="ECO:0000256" key="1">
    <source>
        <dbReference type="ARBA" id="ARBA00022801"/>
    </source>
</evidence>
<dbReference type="STRING" id="29367.CLPUN_01390"/>
<evidence type="ECO:0000313" key="4">
    <source>
        <dbReference type="Proteomes" id="UP000190890"/>
    </source>
</evidence>
<dbReference type="InterPro" id="IPR005135">
    <property type="entry name" value="Endo/exonuclease/phosphatase"/>
</dbReference>
<dbReference type="EC" id="3.1.3.90" evidence="3"/>
<name>A0A1S8TXI6_9CLOT</name>
<accession>A0A1S8TXI6</accession>
<keyword evidence="4" id="KW-1185">Reference proteome</keyword>
<dbReference type="InterPro" id="IPR051547">
    <property type="entry name" value="TDP2-like"/>
</dbReference>
<dbReference type="EMBL" id="LZZM01000011">
    <property type="protein sequence ID" value="OOM82437.1"/>
    <property type="molecule type" value="Genomic_DNA"/>
</dbReference>
<feature type="domain" description="Endonuclease/exonuclease/phosphatase" evidence="2">
    <location>
        <begin position="19"/>
        <end position="253"/>
    </location>
</feature>
<dbReference type="CDD" id="cd09079">
    <property type="entry name" value="RgfB-like"/>
    <property type="match status" value="1"/>
</dbReference>
<dbReference type="PANTHER" id="PTHR15822:SF23">
    <property type="entry name" value="ENDONUCLEASE_EXONUCLEASE_PHOSPHATASE FAMILY PROTEIN"/>
    <property type="match status" value="1"/>
</dbReference>
<dbReference type="PANTHER" id="PTHR15822">
    <property type="entry name" value="TRAF AND TNF RECEPTOR-ASSOCIATED PROTEIN"/>
    <property type="match status" value="1"/>
</dbReference>
<dbReference type="RefSeq" id="WP_077845466.1">
    <property type="nucleotide sequence ID" value="NZ_LZZM01000011.1"/>
</dbReference>
<evidence type="ECO:0000313" key="3">
    <source>
        <dbReference type="EMBL" id="OOM82437.1"/>
    </source>
</evidence>
<comment type="caution">
    <text evidence="3">The sequence shown here is derived from an EMBL/GenBank/DDBJ whole genome shotgun (WGS) entry which is preliminary data.</text>
</comment>
<dbReference type="AlphaFoldDB" id="A0A1S8TXI6"/>
<protein>
    <submittedName>
        <fullName evidence="3">Maltose 6'-phosphate phosphatase</fullName>
        <ecNumber evidence="3">3.1.3.90</ecNumber>
    </submittedName>
</protein>
<dbReference type="Proteomes" id="UP000190890">
    <property type="component" value="Unassembled WGS sequence"/>
</dbReference>
<dbReference type="Pfam" id="PF03372">
    <property type="entry name" value="Exo_endo_phos"/>
    <property type="match status" value="1"/>
</dbReference>
<dbReference type="OrthoDB" id="9812537at2"/>
<dbReference type="SUPFAM" id="SSF56219">
    <property type="entry name" value="DNase I-like"/>
    <property type="match status" value="1"/>
</dbReference>
<proteinExistence type="predicted"/>
<dbReference type="Gene3D" id="3.60.10.10">
    <property type="entry name" value="Endonuclease/exonuclease/phosphatase"/>
    <property type="match status" value="1"/>
</dbReference>
<sequence length="264" mass="31211">MKLLTLNCHSWQEENQIDKIKYLAEVINQKDYDVIALQEVSQSVIAESIDSKLKKDNFALLLKEELDRYSLNKYNFYWDFSHIGYDVYEEGLAIFTKHKIIDSESFFVTRNKNRSYWKTRKIIRIRISYNDRELDFYSCHIGWWNDEEEPFKNQIDNIMKRVDEATTFIMGDFNNSAFVKGEGYDYLIEKGLKDLYLLSETKDSGVTVKGKIAGWDDNEEKLRLDLMFCNKEIKVMTIKVIFNGKNKAIISDHYGVESEIDINF</sequence>
<gene>
    <name evidence="3" type="primary">mapP</name>
    <name evidence="3" type="ORF">CLPUN_01390</name>
</gene>
<reference evidence="3 4" key="1">
    <citation type="submission" date="2016-05" db="EMBL/GenBank/DDBJ databases">
        <title>Microbial solvent formation.</title>
        <authorList>
            <person name="Poehlein A."/>
            <person name="Montoya Solano J.D."/>
            <person name="Flitsch S."/>
            <person name="Krabben P."/>
            <person name="Duerre P."/>
            <person name="Daniel R."/>
        </authorList>
    </citation>
    <scope>NUCLEOTIDE SEQUENCE [LARGE SCALE GENOMIC DNA]</scope>
    <source>
        <strain evidence="3 4">DSM 2619</strain>
    </source>
</reference>
<dbReference type="GO" id="GO:0016787">
    <property type="term" value="F:hydrolase activity"/>
    <property type="evidence" value="ECO:0007669"/>
    <property type="project" value="UniProtKB-KW"/>
</dbReference>
<organism evidence="3 4">
    <name type="scientific">Clostridium puniceum</name>
    <dbReference type="NCBI Taxonomy" id="29367"/>
    <lineage>
        <taxon>Bacteria</taxon>
        <taxon>Bacillati</taxon>
        <taxon>Bacillota</taxon>
        <taxon>Clostridia</taxon>
        <taxon>Eubacteriales</taxon>
        <taxon>Clostridiaceae</taxon>
        <taxon>Clostridium</taxon>
    </lineage>
</organism>
<evidence type="ECO:0000259" key="2">
    <source>
        <dbReference type="Pfam" id="PF03372"/>
    </source>
</evidence>
<keyword evidence="1 3" id="KW-0378">Hydrolase</keyword>
<dbReference type="InterPro" id="IPR036691">
    <property type="entry name" value="Endo/exonu/phosph_ase_sf"/>
</dbReference>